<feature type="domain" description="NodB homology" evidence="1">
    <location>
        <begin position="72"/>
        <end position="250"/>
    </location>
</feature>
<dbReference type="Pfam" id="PF01522">
    <property type="entry name" value="Polysacc_deac_1"/>
    <property type="match status" value="1"/>
</dbReference>
<evidence type="ECO:0000313" key="2">
    <source>
        <dbReference type="EMBL" id="REF32188.1"/>
    </source>
</evidence>
<evidence type="ECO:0000313" key="3">
    <source>
        <dbReference type="Proteomes" id="UP000256253"/>
    </source>
</evidence>
<dbReference type="Gene3D" id="3.20.20.370">
    <property type="entry name" value="Glycoside hydrolase/deacetylase"/>
    <property type="match status" value="1"/>
</dbReference>
<gene>
    <name evidence="2" type="ORF">DFJ65_3290</name>
</gene>
<protein>
    <submittedName>
        <fullName evidence="2">Peptidoglycan/xylan/chitin deacetylase (PgdA/CDA1 family)</fullName>
    </submittedName>
</protein>
<dbReference type="InterPro" id="IPR002509">
    <property type="entry name" value="NODB_dom"/>
</dbReference>
<dbReference type="InterPro" id="IPR011330">
    <property type="entry name" value="Glyco_hydro/deAcase_b/a-brl"/>
</dbReference>
<dbReference type="InterPro" id="IPR050248">
    <property type="entry name" value="Polysacc_deacetylase_ArnD"/>
</dbReference>
<reference evidence="2 3" key="1">
    <citation type="submission" date="2018-08" db="EMBL/GenBank/DDBJ databases">
        <title>Sequencing the genomes of 1000 actinobacteria strains.</title>
        <authorList>
            <person name="Klenk H.-P."/>
        </authorList>
    </citation>
    <scope>NUCLEOTIDE SEQUENCE [LARGE SCALE GENOMIC DNA]</scope>
    <source>
        <strain evidence="2 3">DSM 22967</strain>
    </source>
</reference>
<dbReference type="AlphaFoldDB" id="A0A3D9URV7"/>
<name>A0A3D9URV7_9MICO</name>
<dbReference type="Proteomes" id="UP000256253">
    <property type="component" value="Unassembled WGS sequence"/>
</dbReference>
<keyword evidence="3" id="KW-1185">Reference proteome</keyword>
<organism evidence="2 3">
    <name type="scientific">Calidifontibacter indicus</name>
    <dbReference type="NCBI Taxonomy" id="419650"/>
    <lineage>
        <taxon>Bacteria</taxon>
        <taxon>Bacillati</taxon>
        <taxon>Actinomycetota</taxon>
        <taxon>Actinomycetes</taxon>
        <taxon>Micrococcales</taxon>
        <taxon>Dermacoccaceae</taxon>
        <taxon>Calidifontibacter</taxon>
    </lineage>
</organism>
<comment type="caution">
    <text evidence="2">The sequence shown here is derived from an EMBL/GenBank/DDBJ whole genome shotgun (WGS) entry which is preliminary data.</text>
</comment>
<accession>A0A3D9URV7</accession>
<dbReference type="PANTHER" id="PTHR10587">
    <property type="entry name" value="GLYCOSYL TRANSFERASE-RELATED"/>
    <property type="match status" value="1"/>
</dbReference>
<dbReference type="RefSeq" id="WP_115923929.1">
    <property type="nucleotide sequence ID" value="NZ_QTUA01000001.1"/>
</dbReference>
<dbReference type="SUPFAM" id="SSF88713">
    <property type="entry name" value="Glycoside hydrolase/deacetylase"/>
    <property type="match status" value="1"/>
</dbReference>
<dbReference type="OrthoDB" id="9797391at2"/>
<dbReference type="PANTHER" id="PTHR10587:SF137">
    <property type="entry name" value="4-DEOXY-4-FORMAMIDO-L-ARABINOSE-PHOSPHOUNDECAPRENOL DEFORMYLASE ARND-RELATED"/>
    <property type="match status" value="1"/>
</dbReference>
<evidence type="ECO:0000259" key="1">
    <source>
        <dbReference type="PROSITE" id="PS51677"/>
    </source>
</evidence>
<dbReference type="GO" id="GO:0016810">
    <property type="term" value="F:hydrolase activity, acting on carbon-nitrogen (but not peptide) bonds"/>
    <property type="evidence" value="ECO:0007669"/>
    <property type="project" value="InterPro"/>
</dbReference>
<proteinExistence type="predicted"/>
<dbReference type="PROSITE" id="PS51677">
    <property type="entry name" value="NODB"/>
    <property type="match status" value="1"/>
</dbReference>
<dbReference type="CDD" id="cd10959">
    <property type="entry name" value="CE4_NodB_like_3"/>
    <property type="match status" value="1"/>
</dbReference>
<dbReference type="GO" id="GO:0005975">
    <property type="term" value="P:carbohydrate metabolic process"/>
    <property type="evidence" value="ECO:0007669"/>
    <property type="project" value="InterPro"/>
</dbReference>
<sequence>MTGRGAGSTVSRRRAVFVAGGSAIAGLTIGSGVARAVDGYDDDNRPPSYRISPPSPRSGVFDTQIVWRTAGPSVALTFDDGPDPRWTPRILDILAASDARATFFVLRDHVLAHPELVRRSADAGHEIGVHGADHWDMTRLTSVQLDRSMADTKRAVADLVGREPVLMRPPYGRFDAPVLHAARSHGLQLILWSDWLPGRNSASASAALLAQLTPGAVILCHDGRRTPSEQMVSALRTFVPSCVAKGLRLATVSELLAER</sequence>
<dbReference type="EMBL" id="QTUA01000001">
    <property type="protein sequence ID" value="REF32188.1"/>
    <property type="molecule type" value="Genomic_DNA"/>
</dbReference>